<keyword evidence="1" id="KW-1133">Transmembrane helix</keyword>
<accession>A0ABD5Z2E8</accession>
<gene>
    <name evidence="3" type="ORF">ACFQJ9_08040</name>
</gene>
<name>A0ABD5Z2E8_9EURY</name>
<keyword evidence="1" id="KW-0812">Transmembrane</keyword>
<feature type="domain" description="DUF8050" evidence="2">
    <location>
        <begin position="5"/>
        <end position="146"/>
    </location>
</feature>
<evidence type="ECO:0000256" key="1">
    <source>
        <dbReference type="SAM" id="Phobius"/>
    </source>
</evidence>
<reference evidence="3 4" key="1">
    <citation type="journal article" date="2019" name="Int. J. Syst. Evol. Microbiol.">
        <title>The Global Catalogue of Microorganisms (GCM) 10K type strain sequencing project: providing services to taxonomists for standard genome sequencing and annotation.</title>
        <authorList>
            <consortium name="The Broad Institute Genomics Platform"/>
            <consortium name="The Broad Institute Genome Sequencing Center for Infectious Disease"/>
            <person name="Wu L."/>
            <person name="Ma J."/>
        </authorList>
    </citation>
    <scope>NUCLEOTIDE SEQUENCE [LARGE SCALE GENOMIC DNA]</scope>
    <source>
        <strain evidence="3 4">XZGYJ-43</strain>
    </source>
</reference>
<evidence type="ECO:0000313" key="3">
    <source>
        <dbReference type="EMBL" id="MFC7199362.1"/>
    </source>
</evidence>
<dbReference type="RefSeq" id="WP_279529296.1">
    <property type="nucleotide sequence ID" value="NZ_CP122312.1"/>
</dbReference>
<dbReference type="AlphaFoldDB" id="A0ABD5Z2E8"/>
<feature type="transmembrane region" description="Helical" evidence="1">
    <location>
        <begin position="66"/>
        <end position="90"/>
    </location>
</feature>
<feature type="transmembrane region" description="Helical" evidence="1">
    <location>
        <begin position="102"/>
        <end position="120"/>
    </location>
</feature>
<organism evidence="3 4">
    <name type="scientific">Halospeciosus flavus</name>
    <dbReference type="NCBI Taxonomy" id="3032283"/>
    <lineage>
        <taxon>Archaea</taxon>
        <taxon>Methanobacteriati</taxon>
        <taxon>Methanobacteriota</taxon>
        <taxon>Stenosarchaea group</taxon>
        <taxon>Halobacteria</taxon>
        <taxon>Halobacteriales</taxon>
        <taxon>Halobacteriaceae</taxon>
        <taxon>Halospeciosus</taxon>
    </lineage>
</organism>
<dbReference type="EMBL" id="JBHTAR010000011">
    <property type="protein sequence ID" value="MFC7199362.1"/>
    <property type="molecule type" value="Genomic_DNA"/>
</dbReference>
<evidence type="ECO:0000313" key="4">
    <source>
        <dbReference type="Proteomes" id="UP001596447"/>
    </source>
</evidence>
<proteinExistence type="predicted"/>
<feature type="transmembrane region" description="Helical" evidence="1">
    <location>
        <begin position="21"/>
        <end position="46"/>
    </location>
</feature>
<dbReference type="Pfam" id="PF26224">
    <property type="entry name" value="DUF8050"/>
    <property type="match status" value="1"/>
</dbReference>
<evidence type="ECO:0000259" key="2">
    <source>
        <dbReference type="Pfam" id="PF26224"/>
    </source>
</evidence>
<protein>
    <recommendedName>
        <fullName evidence="2">DUF8050 domain-containing protein</fullName>
    </recommendedName>
</protein>
<dbReference type="Proteomes" id="UP001596447">
    <property type="component" value="Unassembled WGS sequence"/>
</dbReference>
<comment type="caution">
    <text evidence="3">The sequence shown here is derived from an EMBL/GenBank/DDBJ whole genome shotgun (WGS) entry which is preliminary data.</text>
</comment>
<keyword evidence="4" id="KW-1185">Reference proteome</keyword>
<sequence>MSRPASALSSVTRVRRRAVALSLAGLFPWAAVVWAEGFYLVFSFGWTHRALSGFTALPSILLAPRISTAFVEAWGFASALYVLALGSAALDQWWRGDRRVTAGLLFLAGVNVLWFTLTLSGQRGITVLPLGLCTLWPAAAYEYWTLATDDG</sequence>
<keyword evidence="1" id="KW-0472">Membrane</keyword>
<dbReference type="InterPro" id="IPR058363">
    <property type="entry name" value="DUF8050"/>
</dbReference>